<dbReference type="InterPro" id="IPR015797">
    <property type="entry name" value="NUDIX_hydrolase-like_dom_sf"/>
</dbReference>
<dbReference type="GO" id="GO:0016787">
    <property type="term" value="F:hydrolase activity"/>
    <property type="evidence" value="ECO:0007669"/>
    <property type="project" value="UniProtKB-KW"/>
</dbReference>
<dbReference type="SUPFAM" id="SSF55811">
    <property type="entry name" value="Nudix"/>
    <property type="match status" value="1"/>
</dbReference>
<evidence type="ECO:0000256" key="2">
    <source>
        <dbReference type="ARBA" id="ARBA00022801"/>
    </source>
</evidence>
<dbReference type="RefSeq" id="WP_150446316.1">
    <property type="nucleotide sequence ID" value="NZ_VYQE01000005.1"/>
</dbReference>
<comment type="caution">
    <text evidence="4">The sequence shown here is derived from an EMBL/GenBank/DDBJ whole genome shotgun (WGS) entry which is preliminary data.</text>
</comment>
<dbReference type="InterPro" id="IPR020084">
    <property type="entry name" value="NUDIX_hydrolase_CS"/>
</dbReference>
<gene>
    <name evidence="4" type="ORF">F3S47_16055</name>
</gene>
<dbReference type="EMBL" id="VYQE01000005">
    <property type="protein sequence ID" value="KAA9006064.1"/>
    <property type="molecule type" value="Genomic_DNA"/>
</dbReference>
<evidence type="ECO:0000256" key="1">
    <source>
        <dbReference type="ARBA" id="ARBA00001946"/>
    </source>
</evidence>
<dbReference type="PROSITE" id="PS00893">
    <property type="entry name" value="NUDIX_BOX"/>
    <property type="match status" value="1"/>
</dbReference>
<name>A0A5J5GF18_9RHOB</name>
<evidence type="ECO:0000313" key="5">
    <source>
        <dbReference type="Proteomes" id="UP000326554"/>
    </source>
</evidence>
<sequence>MEQDDFNGSKVALFLGPRLLVFLRDRDPGIDWPGAWDLPGGGREGAESPWETLLREVEEEAGLDLRPAEVLWRERSEGLRGPVWFWVARLPEEALRGLLFGEEGSAWALMTPERVLRLEGLVPHHRARLERYRALAGAWGAPVT</sequence>
<dbReference type="Gene3D" id="3.90.79.10">
    <property type="entry name" value="Nucleoside Triphosphate Pyrophosphohydrolase"/>
    <property type="match status" value="1"/>
</dbReference>
<reference evidence="4 5" key="1">
    <citation type="submission" date="2019-09" db="EMBL/GenBank/DDBJ databases">
        <authorList>
            <person name="Park J.-S."/>
            <person name="Choi H.-J."/>
        </authorList>
    </citation>
    <scope>NUCLEOTIDE SEQUENCE [LARGE SCALE GENOMIC DNA]</scope>
    <source>
        <strain evidence="4 5">176SS1-4</strain>
    </source>
</reference>
<accession>A0A5J5GF18</accession>
<evidence type="ECO:0000313" key="4">
    <source>
        <dbReference type="EMBL" id="KAA9006064.1"/>
    </source>
</evidence>
<evidence type="ECO:0000259" key="3">
    <source>
        <dbReference type="PROSITE" id="PS51462"/>
    </source>
</evidence>
<dbReference type="Proteomes" id="UP000326554">
    <property type="component" value="Unassembled WGS sequence"/>
</dbReference>
<proteinExistence type="predicted"/>
<dbReference type="PROSITE" id="PS51462">
    <property type="entry name" value="NUDIX"/>
    <property type="match status" value="1"/>
</dbReference>
<organism evidence="4 5">
    <name type="scientific">Histidinibacterium aquaticum</name>
    <dbReference type="NCBI Taxonomy" id="2613962"/>
    <lineage>
        <taxon>Bacteria</taxon>
        <taxon>Pseudomonadati</taxon>
        <taxon>Pseudomonadota</taxon>
        <taxon>Alphaproteobacteria</taxon>
        <taxon>Rhodobacterales</taxon>
        <taxon>Paracoccaceae</taxon>
        <taxon>Histidinibacterium</taxon>
    </lineage>
</organism>
<feature type="domain" description="Nudix hydrolase" evidence="3">
    <location>
        <begin position="4"/>
        <end position="134"/>
    </location>
</feature>
<comment type="cofactor">
    <cofactor evidence="1">
        <name>Mg(2+)</name>
        <dbReference type="ChEBI" id="CHEBI:18420"/>
    </cofactor>
</comment>
<dbReference type="AlphaFoldDB" id="A0A5J5GF18"/>
<protein>
    <submittedName>
        <fullName evidence="4">NUDIX domain-containing protein</fullName>
    </submittedName>
</protein>
<dbReference type="InterPro" id="IPR000086">
    <property type="entry name" value="NUDIX_hydrolase_dom"/>
</dbReference>
<keyword evidence="5" id="KW-1185">Reference proteome</keyword>
<dbReference type="Pfam" id="PF00293">
    <property type="entry name" value="NUDIX"/>
    <property type="match status" value="1"/>
</dbReference>
<keyword evidence="2" id="KW-0378">Hydrolase</keyword>